<dbReference type="InterPro" id="IPR032083">
    <property type="entry name" value="DUF4811"/>
</dbReference>
<feature type="transmembrane region" description="Helical" evidence="1">
    <location>
        <begin position="29"/>
        <end position="46"/>
    </location>
</feature>
<sequence>MILIILFIGILLFIGGFLLLPTRLTRILGGGLGLLILLGAAGLMLGNDNYHWGMRRATTEHTSAITSIAPNKQLNVLVYQPLKESKNERVYVYRSTATNRQQTTTADLKTTNRVVIGQTTTAQLTTKTTSWQYRSGFWRTLFAHTGKHHEAIRQQNTFDLPQNWVTLSTRQAKWLEAAAKEQEKAAKKAEQQAVTKIVKQQLAAMTNPTAAQRQQVTAKAQKAVTQELQKQAPTRVAQLVKQAKQQPVE</sequence>
<reference evidence="2 3" key="1">
    <citation type="journal article" date="2015" name="Genome Announc.">
        <title>Expanding the biotechnology potential of lactobacilli through comparative genomics of 213 strains and associated genera.</title>
        <authorList>
            <person name="Sun Z."/>
            <person name="Harris H.M."/>
            <person name="McCann A."/>
            <person name="Guo C."/>
            <person name="Argimon S."/>
            <person name="Zhang W."/>
            <person name="Yang X."/>
            <person name="Jeffery I.B."/>
            <person name="Cooney J.C."/>
            <person name="Kagawa T.F."/>
            <person name="Liu W."/>
            <person name="Song Y."/>
            <person name="Salvetti E."/>
            <person name="Wrobel A."/>
            <person name="Rasinkangas P."/>
            <person name="Parkhill J."/>
            <person name="Rea M.C."/>
            <person name="O'Sullivan O."/>
            <person name="Ritari J."/>
            <person name="Douillard F.P."/>
            <person name="Paul Ross R."/>
            <person name="Yang R."/>
            <person name="Briner A.E."/>
            <person name="Felis G.E."/>
            <person name="de Vos W.M."/>
            <person name="Barrangou R."/>
            <person name="Klaenhammer T.R."/>
            <person name="Caufield P.W."/>
            <person name="Cui Y."/>
            <person name="Zhang H."/>
            <person name="O'Toole P.W."/>
        </authorList>
    </citation>
    <scope>NUCLEOTIDE SEQUENCE [LARGE SCALE GENOMIC DNA]</scope>
    <source>
        <strain evidence="2 3">DSM 19394</strain>
    </source>
</reference>
<evidence type="ECO:0000313" key="2">
    <source>
        <dbReference type="EMBL" id="KRK95055.1"/>
    </source>
</evidence>
<dbReference type="AlphaFoldDB" id="A0A0R1LH53"/>
<keyword evidence="1" id="KW-0472">Membrane</keyword>
<keyword evidence="1" id="KW-1133">Transmembrane helix</keyword>
<proteinExistence type="predicted"/>
<organism evidence="2 3">
    <name type="scientific">Levilactobacillus acidifarinae DSM 19394 = JCM 15949</name>
    <dbReference type="NCBI Taxonomy" id="1423715"/>
    <lineage>
        <taxon>Bacteria</taxon>
        <taxon>Bacillati</taxon>
        <taxon>Bacillota</taxon>
        <taxon>Bacilli</taxon>
        <taxon>Lactobacillales</taxon>
        <taxon>Lactobacillaceae</taxon>
        <taxon>Levilactobacillus</taxon>
    </lineage>
</organism>
<protein>
    <recommendedName>
        <fullName evidence="4">DUF4811 domain-containing protein</fullName>
    </recommendedName>
</protein>
<name>A0A0R1LH53_9LACO</name>
<evidence type="ECO:0000313" key="3">
    <source>
        <dbReference type="Proteomes" id="UP000051955"/>
    </source>
</evidence>
<dbReference type="EMBL" id="AZDV01000023">
    <property type="protein sequence ID" value="KRK95055.1"/>
    <property type="molecule type" value="Genomic_DNA"/>
</dbReference>
<gene>
    <name evidence="2" type="ORF">FD25_GL002242</name>
</gene>
<comment type="caution">
    <text evidence="2">The sequence shown here is derived from an EMBL/GenBank/DDBJ whole genome shotgun (WGS) entry which is preliminary data.</text>
</comment>
<dbReference type="PATRIC" id="fig|1423715.3.peg.2317"/>
<dbReference type="OrthoDB" id="2249491at2"/>
<dbReference type="Proteomes" id="UP000051955">
    <property type="component" value="Unassembled WGS sequence"/>
</dbReference>
<dbReference type="RefSeq" id="WP_057803025.1">
    <property type="nucleotide sequence ID" value="NZ_AZDV01000023.1"/>
</dbReference>
<accession>A0A0R1LH53</accession>
<evidence type="ECO:0008006" key="4">
    <source>
        <dbReference type="Google" id="ProtNLM"/>
    </source>
</evidence>
<dbReference type="STRING" id="1423715.FD25_GL002242"/>
<dbReference type="Pfam" id="PF16069">
    <property type="entry name" value="DUF4811"/>
    <property type="match status" value="1"/>
</dbReference>
<evidence type="ECO:0000256" key="1">
    <source>
        <dbReference type="SAM" id="Phobius"/>
    </source>
</evidence>
<keyword evidence="1" id="KW-0812">Transmembrane</keyword>
<keyword evidence="3" id="KW-1185">Reference proteome</keyword>